<proteinExistence type="predicted"/>
<gene>
    <name evidence="1" type="ORF">AVEN_241687_1</name>
</gene>
<reference evidence="1 2" key="1">
    <citation type="journal article" date="2019" name="Sci. Rep.">
        <title>Orb-weaving spider Araneus ventricosus genome elucidates the spidroin gene catalogue.</title>
        <authorList>
            <person name="Kono N."/>
            <person name="Nakamura H."/>
            <person name="Ohtoshi R."/>
            <person name="Moran D.A.P."/>
            <person name="Shinohara A."/>
            <person name="Yoshida Y."/>
            <person name="Fujiwara M."/>
            <person name="Mori M."/>
            <person name="Tomita M."/>
            <person name="Arakawa K."/>
        </authorList>
    </citation>
    <scope>NUCLEOTIDE SEQUENCE [LARGE SCALE GENOMIC DNA]</scope>
</reference>
<protein>
    <submittedName>
        <fullName evidence="1">Uncharacterized protein</fullName>
    </submittedName>
</protein>
<comment type="caution">
    <text evidence="1">The sequence shown here is derived from an EMBL/GenBank/DDBJ whole genome shotgun (WGS) entry which is preliminary data.</text>
</comment>
<dbReference type="Proteomes" id="UP000499080">
    <property type="component" value="Unassembled WGS sequence"/>
</dbReference>
<dbReference type="AlphaFoldDB" id="A0A4Y2T7L3"/>
<organism evidence="1 2">
    <name type="scientific">Araneus ventricosus</name>
    <name type="common">Orbweaver spider</name>
    <name type="synonym">Epeira ventricosa</name>
    <dbReference type="NCBI Taxonomy" id="182803"/>
    <lineage>
        <taxon>Eukaryota</taxon>
        <taxon>Metazoa</taxon>
        <taxon>Ecdysozoa</taxon>
        <taxon>Arthropoda</taxon>
        <taxon>Chelicerata</taxon>
        <taxon>Arachnida</taxon>
        <taxon>Araneae</taxon>
        <taxon>Araneomorphae</taxon>
        <taxon>Entelegynae</taxon>
        <taxon>Araneoidea</taxon>
        <taxon>Araneidae</taxon>
        <taxon>Araneus</taxon>
    </lineage>
</organism>
<sequence>MTNEEFTKLVLTHRIDDKIKEYIVPNMESRFPAMFVLWLGREFYKVKHGVTYFGRPGIPDLGDHFGNIGDKETIPEIAILFSVSLLGKRLCLNIRENPT</sequence>
<accession>A0A4Y2T7L3</accession>
<name>A0A4Y2T7L3_ARAVE</name>
<evidence type="ECO:0000313" key="2">
    <source>
        <dbReference type="Proteomes" id="UP000499080"/>
    </source>
</evidence>
<evidence type="ECO:0000313" key="1">
    <source>
        <dbReference type="EMBL" id="GBN95389.1"/>
    </source>
</evidence>
<dbReference type="OrthoDB" id="5326588at2759"/>
<dbReference type="EMBL" id="BGPR01026006">
    <property type="protein sequence ID" value="GBN95389.1"/>
    <property type="molecule type" value="Genomic_DNA"/>
</dbReference>
<keyword evidence="2" id="KW-1185">Reference proteome</keyword>